<keyword evidence="10" id="KW-0143">Chaperone</keyword>
<name>A8ZXJ1_DESOH</name>
<evidence type="ECO:0000256" key="2">
    <source>
        <dbReference type="ARBA" id="ARBA00010358"/>
    </source>
</evidence>
<evidence type="ECO:0000256" key="10">
    <source>
        <dbReference type="ARBA" id="ARBA00023186"/>
    </source>
</evidence>
<evidence type="ECO:0000256" key="14">
    <source>
        <dbReference type="SAM" id="Phobius"/>
    </source>
</evidence>
<dbReference type="eggNOG" id="COG5380">
    <property type="taxonomic scope" value="Bacteria"/>
</dbReference>
<evidence type="ECO:0000256" key="3">
    <source>
        <dbReference type="ARBA" id="ARBA00022475"/>
    </source>
</evidence>
<gene>
    <name evidence="15" type="ordered locus">Dole_1143</name>
</gene>
<keyword evidence="7 14" id="KW-1133">Transmembrane helix</keyword>
<evidence type="ECO:0000256" key="7">
    <source>
        <dbReference type="ARBA" id="ARBA00022989"/>
    </source>
</evidence>
<feature type="region of interest" description="Disordered" evidence="13">
    <location>
        <begin position="36"/>
        <end position="71"/>
    </location>
</feature>
<proteinExistence type="inferred from homology"/>
<evidence type="ECO:0000256" key="12">
    <source>
        <dbReference type="ARBA" id="ARBA00031542"/>
    </source>
</evidence>
<evidence type="ECO:0000256" key="8">
    <source>
        <dbReference type="ARBA" id="ARBA00023098"/>
    </source>
</evidence>
<evidence type="ECO:0000256" key="4">
    <source>
        <dbReference type="ARBA" id="ARBA00022519"/>
    </source>
</evidence>
<evidence type="ECO:0000256" key="9">
    <source>
        <dbReference type="ARBA" id="ARBA00023136"/>
    </source>
</evidence>
<protein>
    <recommendedName>
        <fullName evidence="11">Lipase helper protein</fullName>
    </recommendedName>
    <alternativeName>
        <fullName evidence="12">Lipase modulator</fullName>
    </alternativeName>
</protein>
<keyword evidence="8" id="KW-0443">Lipid metabolism</keyword>
<keyword evidence="6" id="KW-0442">Lipid degradation</keyword>
<sequence length="364" mass="41752">MNAGRRIKYYVCAFAVLVMVAGTIYWRPAASPELTAARDVSPAESAGDTRSTMPVVQKEATSLPADPVSSADRPLPVSMLISPSQYDTEIDGRLHEDGNGNLIVDVGFRDLFDYFFSALGEKTAEQIAADMEQYIDGALSPRAAEQARALLKMFIAYNRDLAEYTTANNTDVYNLHGRALVDYLKAYQAYLADTRMRHFGREYSDLFFGSEEKYQAYTIARMELGLTDLPDEERKRQIEELRSQLPEKQQEIIRNHERMNEFMSREQAWQDEGVSGEELYDRRLANYGYDAAQRMAALDESNRRWQSRLNDFFQEVDQISATDWPEADKKDLIEGIKVSSFSETERLRVNVIERYRQKNNNSQN</sequence>
<comment type="similarity">
    <text evidence="2">Belongs to the lipase chaperone family.</text>
</comment>
<evidence type="ECO:0000256" key="5">
    <source>
        <dbReference type="ARBA" id="ARBA00022692"/>
    </source>
</evidence>
<keyword evidence="5 14" id="KW-0812">Transmembrane</keyword>
<dbReference type="HOGENOM" id="CLU_064928_3_0_7"/>
<dbReference type="GO" id="GO:0005886">
    <property type="term" value="C:plasma membrane"/>
    <property type="evidence" value="ECO:0007669"/>
    <property type="project" value="UniProtKB-SubCell"/>
</dbReference>
<dbReference type="SUPFAM" id="SSF158855">
    <property type="entry name" value="Lipase chaperone-like"/>
    <property type="match status" value="1"/>
</dbReference>
<evidence type="ECO:0000256" key="13">
    <source>
        <dbReference type="SAM" id="MobiDB-lite"/>
    </source>
</evidence>
<evidence type="ECO:0000313" key="16">
    <source>
        <dbReference type="Proteomes" id="UP000008561"/>
    </source>
</evidence>
<dbReference type="GO" id="GO:0016042">
    <property type="term" value="P:lipid catabolic process"/>
    <property type="evidence" value="ECO:0007669"/>
    <property type="project" value="UniProtKB-KW"/>
</dbReference>
<evidence type="ECO:0000313" key="15">
    <source>
        <dbReference type="EMBL" id="ABW66949.1"/>
    </source>
</evidence>
<dbReference type="GO" id="GO:0051082">
    <property type="term" value="F:unfolded protein binding"/>
    <property type="evidence" value="ECO:0007669"/>
    <property type="project" value="InterPro"/>
</dbReference>
<evidence type="ECO:0000256" key="1">
    <source>
        <dbReference type="ARBA" id="ARBA00004383"/>
    </source>
</evidence>
<keyword evidence="4" id="KW-0997">Cell inner membrane</keyword>
<accession>A8ZXJ1</accession>
<dbReference type="AlphaFoldDB" id="A8ZXJ1"/>
<reference evidence="15 16" key="1">
    <citation type="submission" date="2007-10" db="EMBL/GenBank/DDBJ databases">
        <title>Complete sequence of Desulfococcus oleovorans Hxd3.</title>
        <authorList>
            <consortium name="US DOE Joint Genome Institute"/>
            <person name="Copeland A."/>
            <person name="Lucas S."/>
            <person name="Lapidus A."/>
            <person name="Barry K."/>
            <person name="Glavina del Rio T."/>
            <person name="Dalin E."/>
            <person name="Tice H."/>
            <person name="Pitluck S."/>
            <person name="Kiss H."/>
            <person name="Brettin T."/>
            <person name="Bruce D."/>
            <person name="Detter J.C."/>
            <person name="Han C."/>
            <person name="Schmutz J."/>
            <person name="Larimer F."/>
            <person name="Land M."/>
            <person name="Hauser L."/>
            <person name="Kyrpides N."/>
            <person name="Kim E."/>
            <person name="Wawrik B."/>
            <person name="Richardson P."/>
        </authorList>
    </citation>
    <scope>NUCLEOTIDE SEQUENCE [LARGE SCALE GENOMIC DNA]</scope>
    <source>
        <strain evidence="16">DSM 6200 / JCM 39069 / Hxd3</strain>
    </source>
</reference>
<dbReference type="OrthoDB" id="7025807at2"/>
<dbReference type="Proteomes" id="UP000008561">
    <property type="component" value="Chromosome"/>
</dbReference>
<feature type="transmembrane region" description="Helical" evidence="14">
    <location>
        <begin position="7"/>
        <end position="26"/>
    </location>
</feature>
<dbReference type="KEGG" id="dol:Dole_1143"/>
<evidence type="ECO:0000256" key="6">
    <source>
        <dbReference type="ARBA" id="ARBA00022963"/>
    </source>
</evidence>
<comment type="subcellular location">
    <subcellularLocation>
        <location evidence="1">Cell inner membrane</location>
        <topology evidence="1">Single-pass membrane protein</topology>
        <orientation evidence="1">Periplasmic side</orientation>
    </subcellularLocation>
</comment>
<dbReference type="STRING" id="96561.Dole_1143"/>
<keyword evidence="16" id="KW-1185">Reference proteome</keyword>
<dbReference type="GO" id="GO:0006457">
    <property type="term" value="P:protein folding"/>
    <property type="evidence" value="ECO:0007669"/>
    <property type="project" value="InterPro"/>
</dbReference>
<keyword evidence="9 14" id="KW-0472">Membrane</keyword>
<dbReference type="Pfam" id="PF03280">
    <property type="entry name" value="Lipase_chap"/>
    <property type="match status" value="1"/>
</dbReference>
<evidence type="ECO:0000256" key="11">
    <source>
        <dbReference type="ARBA" id="ARBA00030948"/>
    </source>
</evidence>
<dbReference type="InterPro" id="IPR004961">
    <property type="entry name" value="Lipase_chaperone"/>
</dbReference>
<organism evidence="15 16">
    <name type="scientific">Desulfosudis oleivorans (strain DSM 6200 / JCM 39069 / Hxd3)</name>
    <name type="common">Desulfococcus oleovorans</name>
    <dbReference type="NCBI Taxonomy" id="96561"/>
    <lineage>
        <taxon>Bacteria</taxon>
        <taxon>Pseudomonadati</taxon>
        <taxon>Thermodesulfobacteriota</taxon>
        <taxon>Desulfobacteria</taxon>
        <taxon>Desulfobacterales</taxon>
        <taxon>Desulfosudaceae</taxon>
        <taxon>Desulfosudis</taxon>
    </lineage>
</organism>
<dbReference type="EMBL" id="CP000859">
    <property type="protein sequence ID" value="ABW66949.1"/>
    <property type="molecule type" value="Genomic_DNA"/>
</dbReference>
<keyword evidence="3" id="KW-1003">Cell membrane</keyword>